<protein>
    <submittedName>
        <fullName evidence="3">EF hand domain/PKD domain protein</fullName>
    </submittedName>
</protein>
<dbReference type="PATRIC" id="fig|1391653.3.peg.3799"/>
<feature type="domain" description="CARDB" evidence="2">
    <location>
        <begin position="42"/>
        <end position="155"/>
    </location>
</feature>
<name>A0A0K1PIA7_9BACT</name>
<keyword evidence="4" id="KW-1185">Reference proteome</keyword>
<keyword evidence="1" id="KW-0732">Signal</keyword>
<dbReference type="Gene3D" id="2.60.40.10">
    <property type="entry name" value="Immunoglobulins"/>
    <property type="match status" value="5"/>
</dbReference>
<proteinExistence type="predicted"/>
<dbReference type="InterPro" id="IPR011635">
    <property type="entry name" value="CARDB"/>
</dbReference>
<accession>A0A0K1PIA7</accession>
<reference evidence="3 4" key="1">
    <citation type="submission" date="2015-08" db="EMBL/GenBank/DDBJ databases">
        <authorList>
            <person name="Babu N.S."/>
            <person name="Beckwith C.J."/>
            <person name="Beseler K.G."/>
            <person name="Brison A."/>
            <person name="Carone J.V."/>
            <person name="Caskin T.P."/>
            <person name="Diamond M."/>
            <person name="Durham M.E."/>
            <person name="Foxe J.M."/>
            <person name="Go M."/>
            <person name="Henderson B.A."/>
            <person name="Jones I.B."/>
            <person name="McGettigan J.A."/>
            <person name="Micheletti S.J."/>
            <person name="Nasrallah M.E."/>
            <person name="Ortiz D."/>
            <person name="Piller C.R."/>
            <person name="Privatt S.R."/>
            <person name="Schneider S.L."/>
            <person name="Sharp S."/>
            <person name="Smith T.C."/>
            <person name="Stanton J.D."/>
            <person name="Ullery H.E."/>
            <person name="Wilson R.J."/>
            <person name="Serrano M.G."/>
            <person name="Buck G."/>
            <person name="Lee V."/>
            <person name="Wang Y."/>
            <person name="Carvalho R."/>
            <person name="Voegtly L."/>
            <person name="Shi R."/>
            <person name="Duckworth R."/>
            <person name="Johnson A."/>
            <person name="Loviza R."/>
            <person name="Walstead R."/>
            <person name="Shah Z."/>
            <person name="Kiflezghi M."/>
            <person name="Wade K."/>
            <person name="Ball S.L."/>
            <person name="Bradley K.W."/>
            <person name="Asai D.J."/>
            <person name="Bowman C.A."/>
            <person name="Russell D.A."/>
            <person name="Pope W.H."/>
            <person name="Jacobs-Sera D."/>
            <person name="Hendrix R.W."/>
            <person name="Hatfull G.F."/>
        </authorList>
    </citation>
    <scope>NUCLEOTIDE SEQUENCE [LARGE SCALE GENOMIC DNA]</scope>
    <source>
        <strain evidence="3 4">DSM 27710</strain>
    </source>
</reference>
<sequence length="595" mass="61753">MSEEGGTVGFRVQRRLFGGLLAVLLGAVISASAATAEAATEAPDLAVGALSPPRQISPGSDFELSWTALNLGDGPAIDVQYDVVISNADVLGSSSRRLHSARFTLDAFSEVDFVERLQLPALTDPHAIPPGLYYIGVIIDPNGEIAEPDKSNNTAVSPVLVASSTLSVLNQSLPPAQIGSHYCVRLDSVGGNGISVWSVAAGSRLPPGLALNDLPAKAREQGLPFVTMLCGVPTEEGRFGFTVSVTSAGLTASQGLELEVTGSGLPLMIVTKELPAATFRQAYLADLGAVGGKTPYAWSVLDGTLPSGIALRRDGTLLGQPIDDDGHKFKVLLTDAAGRTAEQELELPVTPPAKLTCTTTSLPKRGLSETYDGVVLGAAGGKKPYKWKTIDTTRLGVEIGESSIALGEVPPPGITLAESGALSGAPSQVGSYLWTVEVSDSATPAESQKCPIEVNVESDHGLTVSTQGLPAAIAGQPYRAKLQATGGQGALTWTVFSGRLPQGLNLSEDGTIDGTPTKAQLEGEERIVFSFVAEARDERMLRGLGQQSITLLAEAPPSYTPPKKGDVHCSAVSADPSLLALAAGLGLVALRRRRS</sequence>
<evidence type="ECO:0000259" key="2">
    <source>
        <dbReference type="Pfam" id="PF07705"/>
    </source>
</evidence>
<gene>
    <name evidence="3" type="ORF">AKJ08_3642</name>
</gene>
<dbReference type="KEGG" id="vin:AKJ08_3642"/>
<dbReference type="PANTHER" id="PTHR37494">
    <property type="entry name" value="HEMAGGLUTININ"/>
    <property type="match status" value="1"/>
</dbReference>
<dbReference type="EMBL" id="CP012332">
    <property type="protein sequence ID" value="AKU93255.1"/>
    <property type="molecule type" value="Genomic_DNA"/>
</dbReference>
<dbReference type="RefSeq" id="WP_050727301.1">
    <property type="nucleotide sequence ID" value="NZ_CP012332.1"/>
</dbReference>
<evidence type="ECO:0000313" key="3">
    <source>
        <dbReference type="EMBL" id="AKU93255.1"/>
    </source>
</evidence>
<feature type="chain" id="PRO_5005465512" evidence="1">
    <location>
        <begin position="34"/>
        <end position="595"/>
    </location>
</feature>
<evidence type="ECO:0000313" key="4">
    <source>
        <dbReference type="Proteomes" id="UP000055590"/>
    </source>
</evidence>
<organism evidence="3 4">
    <name type="scientific">Vulgatibacter incomptus</name>
    <dbReference type="NCBI Taxonomy" id="1391653"/>
    <lineage>
        <taxon>Bacteria</taxon>
        <taxon>Pseudomonadati</taxon>
        <taxon>Myxococcota</taxon>
        <taxon>Myxococcia</taxon>
        <taxon>Myxococcales</taxon>
        <taxon>Cystobacterineae</taxon>
        <taxon>Vulgatibacteraceae</taxon>
        <taxon>Vulgatibacter</taxon>
    </lineage>
</organism>
<dbReference type="Pfam" id="PF07705">
    <property type="entry name" value="CARDB"/>
    <property type="match status" value="1"/>
</dbReference>
<dbReference type="InterPro" id="IPR013783">
    <property type="entry name" value="Ig-like_fold"/>
</dbReference>
<dbReference type="Proteomes" id="UP000055590">
    <property type="component" value="Chromosome"/>
</dbReference>
<dbReference type="AlphaFoldDB" id="A0A0K1PIA7"/>
<dbReference type="STRING" id="1391653.AKJ08_3642"/>
<evidence type="ECO:0000256" key="1">
    <source>
        <dbReference type="SAM" id="SignalP"/>
    </source>
</evidence>
<feature type="signal peptide" evidence="1">
    <location>
        <begin position="1"/>
        <end position="33"/>
    </location>
</feature>
<dbReference type="PANTHER" id="PTHR37494:SF1">
    <property type="entry name" value="STAPHYLOCOCCUS AUREUS SURFACE PROTEIN A"/>
    <property type="match status" value="1"/>
</dbReference>
<dbReference type="Pfam" id="PF05345">
    <property type="entry name" value="He_PIG"/>
    <property type="match status" value="2"/>
</dbReference>